<dbReference type="CDD" id="cd12148">
    <property type="entry name" value="fungal_TF_MHR"/>
    <property type="match status" value="1"/>
</dbReference>
<evidence type="ECO:0008006" key="3">
    <source>
        <dbReference type="Google" id="ProtNLM"/>
    </source>
</evidence>
<evidence type="ECO:0000313" key="2">
    <source>
        <dbReference type="Proteomes" id="UP000030651"/>
    </source>
</evidence>
<evidence type="ECO:0000313" key="1">
    <source>
        <dbReference type="EMBL" id="ETS84593.1"/>
    </source>
</evidence>
<dbReference type="STRING" id="1229662.W3XER5"/>
<dbReference type="EMBL" id="KI912110">
    <property type="protein sequence ID" value="ETS84593.1"/>
    <property type="molecule type" value="Genomic_DNA"/>
</dbReference>
<dbReference type="eggNOG" id="ENOG502QR47">
    <property type="taxonomic scope" value="Eukaryota"/>
</dbReference>
<dbReference type="GeneID" id="19267631"/>
<dbReference type="AlphaFoldDB" id="W3XER5"/>
<dbReference type="RefSeq" id="XP_007829390.1">
    <property type="nucleotide sequence ID" value="XM_007831199.1"/>
</dbReference>
<keyword evidence="2" id="KW-1185">Reference proteome</keyword>
<accession>W3XER5</accession>
<dbReference type="Proteomes" id="UP000030651">
    <property type="component" value="Unassembled WGS sequence"/>
</dbReference>
<dbReference type="OMA" id="PACSFCE"/>
<reference evidence="2" key="1">
    <citation type="journal article" date="2015" name="BMC Genomics">
        <title>Genomic and transcriptomic analysis of the endophytic fungus Pestalotiopsis fici reveals its lifestyle and high potential for synthesis of natural products.</title>
        <authorList>
            <person name="Wang X."/>
            <person name="Zhang X."/>
            <person name="Liu L."/>
            <person name="Xiang M."/>
            <person name="Wang W."/>
            <person name="Sun X."/>
            <person name="Che Y."/>
            <person name="Guo L."/>
            <person name="Liu G."/>
            <person name="Guo L."/>
            <person name="Wang C."/>
            <person name="Yin W.B."/>
            <person name="Stadler M."/>
            <person name="Zhang X."/>
            <person name="Liu X."/>
        </authorList>
    </citation>
    <scope>NUCLEOTIDE SEQUENCE [LARGE SCALE GENOMIC DNA]</scope>
    <source>
        <strain evidence="2">W106-1 / CGMCC3.15140</strain>
    </source>
</reference>
<gene>
    <name evidence="1" type="ORF">PFICI_02618</name>
</gene>
<organism evidence="1 2">
    <name type="scientific">Pestalotiopsis fici (strain W106-1 / CGMCC3.15140)</name>
    <dbReference type="NCBI Taxonomy" id="1229662"/>
    <lineage>
        <taxon>Eukaryota</taxon>
        <taxon>Fungi</taxon>
        <taxon>Dikarya</taxon>
        <taxon>Ascomycota</taxon>
        <taxon>Pezizomycotina</taxon>
        <taxon>Sordariomycetes</taxon>
        <taxon>Xylariomycetidae</taxon>
        <taxon>Amphisphaeriales</taxon>
        <taxon>Sporocadaceae</taxon>
        <taxon>Pestalotiopsis</taxon>
    </lineage>
</organism>
<sequence>MAPDVMSTFDPASLRILERLDELQSQLMQSIETNTRPTLQPSVDVISRAPQHQHHLFPGNLDAILDWDVVKQYWDVLKDQSTASHTTSQTMMLATSTLNVDLDPSTCDGLLDNFFSFVHIKNPILSENQTRRLVKRVFSEGIGWDEESCLALIICANGAIARSFFAESMSAARMRQSQAPALYQAAQKRLGIVMASHGLIAAQCLFLFGVYKMCLLQPHDAWRMFLQALAACQQFKFLAGETDAATPRASAHAEECIYWSCWKSERELRWVLSLPDFGELANDHPKSFPSLPETLNEGEQLTGWYFYLSEISLWRLSTRARRDMEIFHSKSNNPSLESLVDLSHELEEKGAEWSQSLAPDVNLDLFDNKNESEVLRFILRGHVTSYYEAIWWPFVYAVVNQGNASPLVVSCAAKGLAVHLECLNINRTGFRYRHHGTWLLLQSCLRSALVLLAASRSETAAVLLPAGWETLVRDTIDMLRYWRSENVGASDSIIVLLESLYHGT</sequence>
<dbReference type="OrthoDB" id="4356994at2759"/>
<proteinExistence type="predicted"/>
<dbReference type="InterPro" id="IPR053181">
    <property type="entry name" value="EcdB-like_regulator"/>
</dbReference>
<protein>
    <recommendedName>
        <fullName evidence="3">Transcription factor domain-containing protein</fullName>
    </recommendedName>
</protein>
<dbReference type="PANTHER" id="PTHR47785">
    <property type="entry name" value="ZN(II)2CYS6 TRANSCRIPTION FACTOR (EUROFUNG)-RELATED-RELATED"/>
    <property type="match status" value="1"/>
</dbReference>
<dbReference type="InParanoid" id="W3XER5"/>
<name>W3XER5_PESFW</name>
<dbReference type="PANTHER" id="PTHR47785:SF7">
    <property type="entry name" value="ZN(II)2CYS6 TRANSCRIPTION FACTOR (EUROFUNG)"/>
    <property type="match status" value="1"/>
</dbReference>
<dbReference type="KEGG" id="pfy:PFICI_02618"/>
<dbReference type="HOGENOM" id="CLU_004835_2_0_1"/>